<gene>
    <name evidence="1" type="ORF">ABT188_16215</name>
</gene>
<feature type="non-terminal residue" evidence="1">
    <location>
        <position position="92"/>
    </location>
</feature>
<dbReference type="Proteomes" id="UP001496720">
    <property type="component" value="Unassembled WGS sequence"/>
</dbReference>
<accession>A0ABV1SXI9</accession>
<evidence type="ECO:0000313" key="2">
    <source>
        <dbReference type="Proteomes" id="UP001496720"/>
    </source>
</evidence>
<reference evidence="1 2" key="1">
    <citation type="submission" date="2024-06" db="EMBL/GenBank/DDBJ databases">
        <title>The Natural Products Discovery Center: Release of the First 8490 Sequenced Strains for Exploring Actinobacteria Biosynthetic Diversity.</title>
        <authorList>
            <person name="Kalkreuter E."/>
            <person name="Kautsar S.A."/>
            <person name="Yang D."/>
            <person name="Bader C.D."/>
            <person name="Teijaro C.N."/>
            <person name="Fluegel L."/>
            <person name="Davis C.M."/>
            <person name="Simpson J.R."/>
            <person name="Lauterbach L."/>
            <person name="Steele A.D."/>
            <person name="Gui C."/>
            <person name="Meng S."/>
            <person name="Li G."/>
            <person name="Viehrig K."/>
            <person name="Ye F."/>
            <person name="Su P."/>
            <person name="Kiefer A.F."/>
            <person name="Nichols A."/>
            <person name="Cepeda A.J."/>
            <person name="Yan W."/>
            <person name="Fan B."/>
            <person name="Jiang Y."/>
            <person name="Adhikari A."/>
            <person name="Zheng C.-J."/>
            <person name="Schuster L."/>
            <person name="Cowan T.M."/>
            <person name="Smanski M.J."/>
            <person name="Chevrette M.G."/>
            <person name="De Carvalho L.P.S."/>
            <person name="Shen B."/>
        </authorList>
    </citation>
    <scope>NUCLEOTIDE SEQUENCE [LARGE SCALE GENOMIC DNA]</scope>
    <source>
        <strain evidence="1 2">NPDC001615</strain>
    </source>
</reference>
<evidence type="ECO:0000313" key="1">
    <source>
        <dbReference type="EMBL" id="MER6166094.1"/>
    </source>
</evidence>
<keyword evidence="2" id="KW-1185">Reference proteome</keyword>
<organism evidence="1 2">
    <name type="scientific">Streptomyces violaceorubidus</name>
    <dbReference type="NCBI Taxonomy" id="284042"/>
    <lineage>
        <taxon>Bacteria</taxon>
        <taxon>Bacillati</taxon>
        <taxon>Actinomycetota</taxon>
        <taxon>Actinomycetes</taxon>
        <taxon>Kitasatosporales</taxon>
        <taxon>Streptomycetaceae</taxon>
        <taxon>Streptomyces</taxon>
    </lineage>
</organism>
<dbReference type="EMBL" id="JBEOZY010000013">
    <property type="protein sequence ID" value="MER6166094.1"/>
    <property type="molecule type" value="Genomic_DNA"/>
</dbReference>
<protein>
    <submittedName>
        <fullName evidence="1">Uncharacterized protein</fullName>
    </submittedName>
</protein>
<sequence length="92" mass="10356">MIEWQLPRYGRGPYDEVPPVLERVLRSPSLDEEAWRELWHLLATEGLTVSAASFAALPYLRSCCLFVLERCASNGSPDRVVAGLWAHTNRAS</sequence>
<comment type="caution">
    <text evidence="1">The sequence shown here is derived from an EMBL/GenBank/DDBJ whole genome shotgun (WGS) entry which is preliminary data.</text>
</comment>
<proteinExistence type="predicted"/>
<name>A0ABV1SXI9_9ACTN</name>
<dbReference type="RefSeq" id="WP_352147785.1">
    <property type="nucleotide sequence ID" value="NZ_JBEOZY010000013.1"/>
</dbReference>